<dbReference type="InterPro" id="IPR015910">
    <property type="entry name" value="I/U_nuclsd_hydro_CS"/>
</dbReference>
<dbReference type="PANTHER" id="PTHR46190:SF1">
    <property type="entry name" value="SI:CH211-201H21.5"/>
    <property type="match status" value="1"/>
</dbReference>
<dbReference type="Gene3D" id="3.90.245.10">
    <property type="entry name" value="Ribonucleoside hydrolase-like"/>
    <property type="match status" value="1"/>
</dbReference>
<accession>A0ABR9ZNL3</accession>
<evidence type="ECO:0000313" key="4">
    <source>
        <dbReference type="EMBL" id="MBF4691576.1"/>
    </source>
</evidence>
<reference evidence="4 5" key="1">
    <citation type="submission" date="2020-11" db="EMBL/GenBank/DDBJ databases">
        <title>Fusibacter basophilias sp. nov.</title>
        <authorList>
            <person name="Qiu D."/>
        </authorList>
    </citation>
    <scope>NUCLEOTIDE SEQUENCE [LARGE SCALE GENOMIC DNA]</scope>
    <source>
        <strain evidence="4 5">Q10-2</strain>
    </source>
</reference>
<dbReference type="Proteomes" id="UP000614200">
    <property type="component" value="Unassembled WGS sequence"/>
</dbReference>
<dbReference type="PANTHER" id="PTHR46190">
    <property type="entry name" value="SI:CH211-201H21.5-RELATED"/>
    <property type="match status" value="1"/>
</dbReference>
<keyword evidence="1 4" id="KW-0378">Hydrolase</keyword>
<dbReference type="InterPro" id="IPR001910">
    <property type="entry name" value="Inosine/uridine_hydrolase_dom"/>
</dbReference>
<feature type="domain" description="Inosine/uridine-preferring nucleoside hydrolase" evidence="3">
    <location>
        <begin position="5"/>
        <end position="301"/>
    </location>
</feature>
<dbReference type="EMBL" id="JADKNH010000001">
    <property type="protein sequence ID" value="MBF4691576.1"/>
    <property type="molecule type" value="Genomic_DNA"/>
</dbReference>
<evidence type="ECO:0000256" key="1">
    <source>
        <dbReference type="ARBA" id="ARBA00022801"/>
    </source>
</evidence>
<evidence type="ECO:0000259" key="3">
    <source>
        <dbReference type="Pfam" id="PF01156"/>
    </source>
</evidence>
<dbReference type="CDD" id="cd02649">
    <property type="entry name" value="nuc_hydro_CeIAG"/>
    <property type="match status" value="1"/>
</dbReference>
<dbReference type="GO" id="GO:0016787">
    <property type="term" value="F:hydrolase activity"/>
    <property type="evidence" value="ECO:0007669"/>
    <property type="project" value="UniProtKB-KW"/>
</dbReference>
<dbReference type="PROSITE" id="PS01247">
    <property type="entry name" value="IUNH"/>
    <property type="match status" value="1"/>
</dbReference>
<dbReference type="RefSeq" id="WP_194699823.1">
    <property type="nucleotide sequence ID" value="NZ_JADKNH010000001.1"/>
</dbReference>
<organism evidence="4 5">
    <name type="scientific">Fusibacter ferrireducens</name>
    <dbReference type="NCBI Taxonomy" id="2785058"/>
    <lineage>
        <taxon>Bacteria</taxon>
        <taxon>Bacillati</taxon>
        <taxon>Bacillota</taxon>
        <taxon>Clostridia</taxon>
        <taxon>Eubacteriales</taxon>
        <taxon>Eubacteriales Family XII. Incertae Sedis</taxon>
        <taxon>Fusibacter</taxon>
    </lineage>
</organism>
<comment type="caution">
    <text evidence="4">The sequence shown here is derived from an EMBL/GenBank/DDBJ whole genome shotgun (WGS) entry which is preliminary data.</text>
</comment>
<dbReference type="Pfam" id="PF01156">
    <property type="entry name" value="IU_nuc_hydro"/>
    <property type="match status" value="1"/>
</dbReference>
<gene>
    <name evidence="4" type="ORF">ISU02_00525</name>
</gene>
<dbReference type="InterPro" id="IPR036452">
    <property type="entry name" value="Ribo_hydro-like"/>
</dbReference>
<dbReference type="InterPro" id="IPR052775">
    <property type="entry name" value="IUN_hydrolase"/>
</dbReference>
<keyword evidence="2" id="KW-0326">Glycosidase</keyword>
<evidence type="ECO:0000313" key="5">
    <source>
        <dbReference type="Proteomes" id="UP000614200"/>
    </source>
</evidence>
<keyword evidence="5" id="KW-1185">Reference proteome</keyword>
<proteinExistence type="predicted"/>
<sequence>MRKFIIDTDTASDDAVALIMALREKEVKVEAITVVAGNVPIDVAVKNALISVEMANTYKPPVFKGIAKPILRELVDSEYVHGSDGMGEMNLPDPTIQIEQEHAVDAMIRMIEAHDDQELELITLGPLTNLAVAYVKAPEILKKLKRVTIMGGAGLKSGNITPVAEFNIYVDPEAAQIVAASGLPLYFVGWDASMGESFLNLDDLEFLNNSGSETAKFCVRCNKSLQTFNLERLNHQGFDLPDPATVAAAFYPEIVENYDAYCYVEYKSEMNSGQLVIDYLSILNEPPNATFCGVLNGAAFKQKLFELIID</sequence>
<evidence type="ECO:0000256" key="2">
    <source>
        <dbReference type="ARBA" id="ARBA00023295"/>
    </source>
</evidence>
<dbReference type="SUPFAM" id="SSF53590">
    <property type="entry name" value="Nucleoside hydrolase"/>
    <property type="match status" value="1"/>
</dbReference>
<name>A0ABR9ZNL3_9FIRM</name>
<protein>
    <submittedName>
        <fullName evidence="4">Nucleoside hydrolase</fullName>
    </submittedName>
</protein>